<evidence type="ECO:0000313" key="3">
    <source>
        <dbReference type="Proteomes" id="UP000199759"/>
    </source>
</evidence>
<accession>A0A1G9VFK5</accession>
<feature type="compositionally biased region" description="Basic and acidic residues" evidence="1">
    <location>
        <begin position="1"/>
        <end position="10"/>
    </location>
</feature>
<dbReference type="SUPFAM" id="SSF160214">
    <property type="entry name" value="FlaG-like"/>
    <property type="match status" value="1"/>
</dbReference>
<keyword evidence="2" id="KW-0969">Cilium</keyword>
<dbReference type="Proteomes" id="UP000199759">
    <property type="component" value="Unassembled WGS sequence"/>
</dbReference>
<proteinExistence type="predicted"/>
<dbReference type="Pfam" id="PF03646">
    <property type="entry name" value="FlaG"/>
    <property type="match status" value="1"/>
</dbReference>
<keyword evidence="2" id="KW-0966">Cell projection</keyword>
<keyword evidence="3" id="KW-1185">Reference proteome</keyword>
<sequence>MSGDRPRPDPTRVPPVEKQPPATQTAGRPPEELVAELERLSREILGNSRLSIQREATSGDFVYLMIDKDTGETIRRWPPETHQDLAEYLRTFKAGLVNKTA</sequence>
<evidence type="ECO:0000256" key="1">
    <source>
        <dbReference type="SAM" id="MobiDB-lite"/>
    </source>
</evidence>
<dbReference type="EMBL" id="FNHG01000019">
    <property type="protein sequence ID" value="SDM71058.1"/>
    <property type="molecule type" value="Genomic_DNA"/>
</dbReference>
<keyword evidence="2" id="KW-0282">Flagellum</keyword>
<dbReference type="InterPro" id="IPR005186">
    <property type="entry name" value="FlaG"/>
</dbReference>
<gene>
    <name evidence="2" type="ORF">SAMN04488568_11927</name>
</gene>
<dbReference type="InterPro" id="IPR035924">
    <property type="entry name" value="FlaG-like_sf"/>
</dbReference>
<dbReference type="Gene3D" id="3.30.160.170">
    <property type="entry name" value="FlaG-like"/>
    <property type="match status" value="1"/>
</dbReference>
<dbReference type="STRING" id="144026.SAMN04488568_11927"/>
<name>A0A1G9VFK5_9PROT</name>
<feature type="region of interest" description="Disordered" evidence="1">
    <location>
        <begin position="1"/>
        <end position="30"/>
    </location>
</feature>
<reference evidence="2 3" key="1">
    <citation type="submission" date="2016-10" db="EMBL/GenBank/DDBJ databases">
        <authorList>
            <person name="de Groot N.N."/>
        </authorList>
    </citation>
    <scope>NUCLEOTIDE SEQUENCE [LARGE SCALE GENOMIC DNA]</scope>
    <source>
        <strain evidence="2 3">DSM 16077</strain>
    </source>
</reference>
<organism evidence="2 3">
    <name type="scientific">Maricaulis salignorans</name>
    <dbReference type="NCBI Taxonomy" id="144026"/>
    <lineage>
        <taxon>Bacteria</taxon>
        <taxon>Pseudomonadati</taxon>
        <taxon>Pseudomonadota</taxon>
        <taxon>Alphaproteobacteria</taxon>
        <taxon>Maricaulales</taxon>
        <taxon>Maricaulaceae</taxon>
        <taxon>Maricaulis</taxon>
    </lineage>
</organism>
<dbReference type="RefSeq" id="WP_176780360.1">
    <property type="nucleotide sequence ID" value="NZ_FNHG01000019.1"/>
</dbReference>
<evidence type="ECO:0000313" key="2">
    <source>
        <dbReference type="EMBL" id="SDM71058.1"/>
    </source>
</evidence>
<dbReference type="AlphaFoldDB" id="A0A1G9VFK5"/>
<protein>
    <submittedName>
        <fullName evidence="2">Flagellar protein FlaG</fullName>
    </submittedName>
</protein>